<dbReference type="SUPFAM" id="SSF111369">
    <property type="entry name" value="HlyD-like secretion proteins"/>
    <property type="match status" value="1"/>
</dbReference>
<protein>
    <submittedName>
        <fullName evidence="4">Efflux RND transporter periplasmic adaptor subunit</fullName>
    </submittedName>
</protein>
<sequence length="254" mass="28004">MKKLAVLSAMAAISFQSGSAFAVDLIGHAIAQQSQDVVAQVSGVVESHPFQLGEPIQQGQSLIILEDSDFKLEVRRQQANLELVKADLKIKSSIYTRYKELKAKKSLSQHELDIALADLQAAKARVKLAQIDLEKATDNFTHTQINSEINGYVVKRNVEQGSWVEKGNLLYSVADVNNIIVRLLASEHDLAELSVGQELNLWSDVNPEIKVRANIKRIGINLDQGLMAYPIDIEIPNEDSLIKPGMSLHASTLN</sequence>
<dbReference type="InterPro" id="IPR006143">
    <property type="entry name" value="RND_pump_MFP"/>
</dbReference>
<name>A0A5M9NP05_9VIBR</name>
<feature type="chain" id="PRO_5024354453" evidence="2">
    <location>
        <begin position="23"/>
        <end position="254"/>
    </location>
</feature>
<dbReference type="InterPro" id="IPR058647">
    <property type="entry name" value="BSH_CzcB-like"/>
</dbReference>
<accession>A0A5M9NP05</accession>
<dbReference type="GO" id="GO:1990281">
    <property type="term" value="C:efflux pump complex"/>
    <property type="evidence" value="ECO:0007669"/>
    <property type="project" value="TreeGrafter"/>
</dbReference>
<feature type="signal peptide" evidence="2">
    <location>
        <begin position="1"/>
        <end position="22"/>
    </location>
</feature>
<dbReference type="OrthoDB" id="9800613at2"/>
<dbReference type="PANTHER" id="PTHR30469">
    <property type="entry name" value="MULTIDRUG RESISTANCE PROTEIN MDTA"/>
    <property type="match status" value="1"/>
</dbReference>
<dbReference type="EMBL" id="VXJS01000009">
    <property type="protein sequence ID" value="KAA8672371.1"/>
    <property type="molecule type" value="Genomic_DNA"/>
</dbReference>
<evidence type="ECO:0000256" key="2">
    <source>
        <dbReference type="SAM" id="SignalP"/>
    </source>
</evidence>
<dbReference type="AlphaFoldDB" id="A0A5M9NP05"/>
<dbReference type="Pfam" id="PF25973">
    <property type="entry name" value="BSH_CzcB"/>
    <property type="match status" value="1"/>
</dbReference>
<dbReference type="NCBIfam" id="TIGR01730">
    <property type="entry name" value="RND_mfp"/>
    <property type="match status" value="1"/>
</dbReference>
<dbReference type="Gene3D" id="2.40.50.100">
    <property type="match status" value="1"/>
</dbReference>
<organism evidence="4 5">
    <name type="scientific">Vibrio gigantis</name>
    <dbReference type="NCBI Taxonomy" id="296199"/>
    <lineage>
        <taxon>Bacteria</taxon>
        <taxon>Pseudomonadati</taxon>
        <taxon>Pseudomonadota</taxon>
        <taxon>Gammaproteobacteria</taxon>
        <taxon>Vibrionales</taxon>
        <taxon>Vibrionaceae</taxon>
        <taxon>Vibrio</taxon>
    </lineage>
</organism>
<dbReference type="Proteomes" id="UP000322521">
    <property type="component" value="Unassembled WGS sequence"/>
</dbReference>
<reference evidence="4 5" key="1">
    <citation type="submission" date="2019-09" db="EMBL/GenBank/DDBJ databases">
        <title>Draft genome sequence of various Type strains from the CCUG.</title>
        <authorList>
            <person name="Pineiro-Iglesias B."/>
            <person name="Tunovic T."/>
            <person name="Unosson C."/>
            <person name="Inganas E."/>
            <person name="Ohlen M."/>
            <person name="Cardew S."/>
            <person name="Jensie-Markopoulos S."/>
            <person name="Salva-Serra F."/>
            <person name="Jaen-Luchoro D."/>
            <person name="Karlsson R."/>
            <person name="Svensson-Stadler L."/>
            <person name="Chun J."/>
            <person name="Moore E."/>
        </authorList>
    </citation>
    <scope>NUCLEOTIDE SEQUENCE [LARGE SCALE GENOMIC DNA]</scope>
    <source>
        <strain evidence="4 5">CCUG 56969T</strain>
    </source>
</reference>
<dbReference type="Gene3D" id="2.40.30.170">
    <property type="match status" value="1"/>
</dbReference>
<dbReference type="Gene3D" id="1.10.287.470">
    <property type="entry name" value="Helix hairpin bin"/>
    <property type="match status" value="1"/>
</dbReference>
<comment type="caution">
    <text evidence="4">The sequence shown here is derived from an EMBL/GenBank/DDBJ whole genome shotgun (WGS) entry which is preliminary data.</text>
</comment>
<evidence type="ECO:0000313" key="4">
    <source>
        <dbReference type="EMBL" id="KAA8672371.1"/>
    </source>
</evidence>
<keyword evidence="2" id="KW-0732">Signal</keyword>
<keyword evidence="5" id="KW-1185">Reference proteome</keyword>
<comment type="similarity">
    <text evidence="1">Belongs to the membrane fusion protein (MFP) (TC 8.A.1) family.</text>
</comment>
<dbReference type="GO" id="GO:0015562">
    <property type="term" value="F:efflux transmembrane transporter activity"/>
    <property type="evidence" value="ECO:0007669"/>
    <property type="project" value="TreeGrafter"/>
</dbReference>
<evidence type="ECO:0000256" key="1">
    <source>
        <dbReference type="ARBA" id="ARBA00009477"/>
    </source>
</evidence>
<proteinExistence type="inferred from homology"/>
<evidence type="ECO:0000259" key="3">
    <source>
        <dbReference type="Pfam" id="PF25973"/>
    </source>
</evidence>
<evidence type="ECO:0000313" key="5">
    <source>
        <dbReference type="Proteomes" id="UP000322521"/>
    </source>
</evidence>
<gene>
    <name evidence="4" type="ORF">F4W18_15535</name>
</gene>
<dbReference type="RefSeq" id="WP_086713357.1">
    <property type="nucleotide sequence ID" value="NZ_AP025492.1"/>
</dbReference>
<feature type="domain" description="CzcB-like barrel-sandwich hybrid" evidence="3">
    <location>
        <begin position="34"/>
        <end position="175"/>
    </location>
</feature>